<protein>
    <submittedName>
        <fullName evidence="7">Two-component system sensor histidine kinase DesK</fullName>
    </submittedName>
</protein>
<feature type="transmembrane region" description="Helical" evidence="5">
    <location>
        <begin position="144"/>
        <end position="163"/>
    </location>
</feature>
<gene>
    <name evidence="7" type="ORF">FB465_4441</name>
</gene>
<dbReference type="SUPFAM" id="SSF55874">
    <property type="entry name" value="ATPase domain of HSP90 chaperone/DNA topoisomerase II/histidine kinase"/>
    <property type="match status" value="1"/>
</dbReference>
<feature type="transmembrane region" description="Helical" evidence="5">
    <location>
        <begin position="69"/>
        <end position="92"/>
    </location>
</feature>
<reference evidence="7 8" key="1">
    <citation type="submission" date="2019-06" db="EMBL/GenBank/DDBJ databases">
        <title>Sequencing the genomes of 1000 actinobacteria strains.</title>
        <authorList>
            <person name="Klenk H.-P."/>
        </authorList>
    </citation>
    <scope>NUCLEOTIDE SEQUENCE [LARGE SCALE GENOMIC DNA]</scope>
    <source>
        <strain evidence="7 8">DSM 41649</strain>
    </source>
</reference>
<proteinExistence type="predicted"/>
<feature type="region of interest" description="Disordered" evidence="4">
    <location>
        <begin position="1"/>
        <end position="25"/>
    </location>
</feature>
<dbReference type="Pfam" id="PF07730">
    <property type="entry name" value="HisKA_3"/>
    <property type="match status" value="1"/>
</dbReference>
<feature type="domain" description="Signal transduction histidine kinase subgroup 3 dimerisation and phosphoacceptor" evidence="6">
    <location>
        <begin position="212"/>
        <end position="279"/>
    </location>
</feature>
<dbReference type="InterPro" id="IPR011712">
    <property type="entry name" value="Sig_transdc_His_kin_sub3_dim/P"/>
</dbReference>
<evidence type="ECO:0000256" key="1">
    <source>
        <dbReference type="ARBA" id="ARBA00022679"/>
    </source>
</evidence>
<dbReference type="Gene3D" id="3.30.565.10">
    <property type="entry name" value="Histidine kinase-like ATPase, C-terminal domain"/>
    <property type="match status" value="1"/>
</dbReference>
<keyword evidence="8" id="KW-1185">Reference proteome</keyword>
<name>A0A561EUN7_9ACTN</name>
<keyword evidence="2 7" id="KW-0418">Kinase</keyword>
<keyword evidence="5" id="KW-1133">Transmembrane helix</keyword>
<evidence type="ECO:0000256" key="5">
    <source>
        <dbReference type="SAM" id="Phobius"/>
    </source>
</evidence>
<dbReference type="Gene3D" id="1.20.5.1930">
    <property type="match status" value="1"/>
</dbReference>
<evidence type="ECO:0000256" key="3">
    <source>
        <dbReference type="ARBA" id="ARBA00023012"/>
    </source>
</evidence>
<dbReference type="EMBL" id="VIVR01000001">
    <property type="protein sequence ID" value="TWE19325.1"/>
    <property type="molecule type" value="Genomic_DNA"/>
</dbReference>
<comment type="caution">
    <text evidence="7">The sequence shown here is derived from an EMBL/GenBank/DDBJ whole genome shotgun (WGS) entry which is preliminary data.</text>
</comment>
<evidence type="ECO:0000313" key="8">
    <source>
        <dbReference type="Proteomes" id="UP000318416"/>
    </source>
</evidence>
<keyword evidence="5" id="KW-0812">Transmembrane</keyword>
<dbReference type="CDD" id="cd16917">
    <property type="entry name" value="HATPase_UhpB-NarQ-NarX-like"/>
    <property type="match status" value="1"/>
</dbReference>
<keyword evidence="5" id="KW-0472">Membrane</keyword>
<feature type="transmembrane region" description="Helical" evidence="5">
    <location>
        <begin position="104"/>
        <end position="132"/>
    </location>
</feature>
<accession>A0A561EUN7</accession>
<evidence type="ECO:0000313" key="7">
    <source>
        <dbReference type="EMBL" id="TWE19325.1"/>
    </source>
</evidence>
<dbReference type="GO" id="GO:0016020">
    <property type="term" value="C:membrane"/>
    <property type="evidence" value="ECO:0007669"/>
    <property type="project" value="InterPro"/>
</dbReference>
<feature type="transmembrane region" description="Helical" evidence="5">
    <location>
        <begin position="170"/>
        <end position="191"/>
    </location>
</feature>
<feature type="transmembrane region" description="Helical" evidence="5">
    <location>
        <begin position="41"/>
        <end position="57"/>
    </location>
</feature>
<dbReference type="GO" id="GO:0000155">
    <property type="term" value="F:phosphorelay sensor kinase activity"/>
    <property type="evidence" value="ECO:0007669"/>
    <property type="project" value="InterPro"/>
</dbReference>
<keyword evidence="3" id="KW-0902">Two-component regulatory system</keyword>
<dbReference type="Proteomes" id="UP000318416">
    <property type="component" value="Unassembled WGS sequence"/>
</dbReference>
<evidence type="ECO:0000259" key="6">
    <source>
        <dbReference type="Pfam" id="PF07730"/>
    </source>
</evidence>
<dbReference type="InterPro" id="IPR050482">
    <property type="entry name" value="Sensor_HK_TwoCompSys"/>
</dbReference>
<sequence>MMAIMPKPLLPNRPDESGEEWQGPVSFTNVPGAPIENRRELLVKLCWMTLWMLYLVYPAKDLTGGHHSLVVTVAGWVALVVFLGAYLSLIIFRSRYQNWRWGGYPLPAVMLAIAMATSAGLGESWLTLFTYASVCVGAVLPPRLALGGVAAVTVVAAAAGLLIDASRDTMWGILLPCFLGGAAMTGLQRLVSTMRELREARATVAHLAAAEERLRLARDLHDLLGHSLSLITIKSELAGRLMDQDKQEAARAQVADIENVARQSLTDVREAVGGYRRPTLPVELAAARTALTAAQVVLVADASVADGHPGLGNEEAGALAWALREAVTNVVRHGEGATVCRVSIDETWEGEGERYAVLEVADNGRGAGKSGPGNGLSGLGERLALVGGRLETGSGLRGKGFCLRALVPLRAVPVVAADSVNE</sequence>
<evidence type="ECO:0000256" key="2">
    <source>
        <dbReference type="ARBA" id="ARBA00022777"/>
    </source>
</evidence>
<dbReference type="AlphaFoldDB" id="A0A561EUN7"/>
<evidence type="ECO:0000256" key="4">
    <source>
        <dbReference type="SAM" id="MobiDB-lite"/>
    </source>
</evidence>
<dbReference type="PANTHER" id="PTHR24421:SF63">
    <property type="entry name" value="SENSOR HISTIDINE KINASE DESK"/>
    <property type="match status" value="1"/>
</dbReference>
<organism evidence="7 8">
    <name type="scientific">Kitasatospora atroaurantiaca</name>
    <dbReference type="NCBI Taxonomy" id="285545"/>
    <lineage>
        <taxon>Bacteria</taxon>
        <taxon>Bacillati</taxon>
        <taxon>Actinomycetota</taxon>
        <taxon>Actinomycetes</taxon>
        <taxon>Kitasatosporales</taxon>
        <taxon>Streptomycetaceae</taxon>
        <taxon>Kitasatospora</taxon>
    </lineage>
</organism>
<dbReference type="InterPro" id="IPR036890">
    <property type="entry name" value="HATPase_C_sf"/>
</dbReference>
<dbReference type="GO" id="GO:0046983">
    <property type="term" value="F:protein dimerization activity"/>
    <property type="evidence" value="ECO:0007669"/>
    <property type="project" value="InterPro"/>
</dbReference>
<dbReference type="PANTHER" id="PTHR24421">
    <property type="entry name" value="NITRATE/NITRITE SENSOR PROTEIN NARX-RELATED"/>
    <property type="match status" value="1"/>
</dbReference>
<keyword evidence="1" id="KW-0808">Transferase</keyword>